<dbReference type="RefSeq" id="WP_029182579.1">
    <property type="nucleotide sequence ID" value="NZ_CP013738.1"/>
</dbReference>
<dbReference type="Gene3D" id="1.10.260.40">
    <property type="entry name" value="lambda repressor-like DNA-binding domains"/>
    <property type="match status" value="1"/>
</dbReference>
<dbReference type="InterPro" id="IPR010982">
    <property type="entry name" value="Lambda_DNA-bd_dom_sf"/>
</dbReference>
<feature type="domain" description="HTH cro/C1-type" evidence="1">
    <location>
        <begin position="21"/>
        <end position="57"/>
    </location>
</feature>
<name>A0A0U3BFV8_STRGL</name>
<organism evidence="2 3">
    <name type="scientific">Streptomyces globisporus C-1027</name>
    <dbReference type="NCBI Taxonomy" id="1172567"/>
    <lineage>
        <taxon>Bacteria</taxon>
        <taxon>Bacillati</taxon>
        <taxon>Actinomycetota</taxon>
        <taxon>Actinomycetes</taxon>
        <taxon>Kitasatosporales</taxon>
        <taxon>Streptomycetaceae</taxon>
        <taxon>Streptomyces</taxon>
    </lineage>
</organism>
<reference evidence="2 3" key="1">
    <citation type="journal article" date="2012" name="J. Bacteriol.">
        <title>Draft genome sequence of Streptomyces globisporus C-1027, which produces an antitumor antibiotic consisting of a nine-membered enediyne with a chromoprotein.</title>
        <authorList>
            <person name="Wang L."/>
            <person name="Wang S."/>
            <person name="He Q."/>
            <person name="Yu T."/>
            <person name="Li Q."/>
            <person name="Hong B."/>
        </authorList>
    </citation>
    <scope>NUCLEOTIDE SEQUENCE [LARGE SCALE GENOMIC DNA]</scope>
    <source>
        <strain evidence="2 3">C-1027</strain>
    </source>
</reference>
<dbReference type="EMBL" id="CP013738">
    <property type="protein sequence ID" value="ALU95991.1"/>
    <property type="molecule type" value="Genomic_DNA"/>
</dbReference>
<keyword evidence="2" id="KW-0238">DNA-binding</keyword>
<evidence type="ECO:0000259" key="1">
    <source>
        <dbReference type="PROSITE" id="PS50943"/>
    </source>
</evidence>
<gene>
    <name evidence="2" type="ORF">WQO_23325</name>
</gene>
<dbReference type="AlphaFoldDB" id="A0A0U3BFV8"/>
<evidence type="ECO:0000313" key="2">
    <source>
        <dbReference type="EMBL" id="ALU95991.1"/>
    </source>
</evidence>
<evidence type="ECO:0000313" key="3">
    <source>
        <dbReference type="Proteomes" id="UP000064183"/>
    </source>
</evidence>
<dbReference type="GeneID" id="27785326"/>
<dbReference type="Pfam" id="PF19054">
    <property type="entry name" value="DUF5753"/>
    <property type="match status" value="1"/>
</dbReference>
<dbReference type="InterPro" id="IPR043917">
    <property type="entry name" value="DUF5753"/>
</dbReference>
<accession>A0A0U3BFV8</accession>
<sequence length="279" mass="31219">MVNRKEVNPDGGPEAAYGARLRREREARGWKQDDLGGRIGYTGRHVSGVELCHKSPTRKFSIAVDVAMNYTGTADSFEREWRKIKHGVLLQGFPEYVALEGRAAEIRLFEVGVIPGLLQTREYAEALARGAVDRGVITPEQADQRVSLLMERQGALLRTVPPMLIAVLDESCIRRPIGSPAVMDTQLQYLVDFATQSHTMLQIAPYSIGEQRPFNRAVNLLTLQDRSVVSYVESETQGHLDRELSSVIPMVRSYHQLQAVSLSQTDTVDMIHQHRKGTP</sequence>
<dbReference type="PROSITE" id="PS50943">
    <property type="entry name" value="HTH_CROC1"/>
    <property type="match status" value="1"/>
</dbReference>
<dbReference type="GO" id="GO:0003677">
    <property type="term" value="F:DNA binding"/>
    <property type="evidence" value="ECO:0007669"/>
    <property type="project" value="UniProtKB-KW"/>
</dbReference>
<dbReference type="InterPro" id="IPR001387">
    <property type="entry name" value="Cro/C1-type_HTH"/>
</dbReference>
<dbReference type="STRING" id="1172567.WQO_23325"/>
<dbReference type="Proteomes" id="UP000064183">
    <property type="component" value="Chromosome"/>
</dbReference>
<proteinExistence type="predicted"/>
<dbReference type="KEGG" id="sgb:WQO_23325"/>
<protein>
    <submittedName>
        <fullName evidence="2">DNA-binding protein</fullName>
    </submittedName>
</protein>
<dbReference type="SUPFAM" id="SSF47413">
    <property type="entry name" value="lambda repressor-like DNA-binding domains"/>
    <property type="match status" value="1"/>
</dbReference>